<protein>
    <recommendedName>
        <fullName evidence="1">Tc1-like transposase DDE domain-containing protein</fullName>
    </recommendedName>
</protein>
<keyword evidence="3" id="KW-1185">Reference proteome</keyword>
<sequence length="74" mass="8796">MEICYCSCRPLLWPTCKERIRQNPNFLLMEDNAPAHYSDFTTLVRLKVGIPKVDWPPYSPDFNPIEHLWELMKS</sequence>
<organism evidence="2 3">
    <name type="scientific">Choiromyces venosus 120613-1</name>
    <dbReference type="NCBI Taxonomy" id="1336337"/>
    <lineage>
        <taxon>Eukaryota</taxon>
        <taxon>Fungi</taxon>
        <taxon>Dikarya</taxon>
        <taxon>Ascomycota</taxon>
        <taxon>Pezizomycotina</taxon>
        <taxon>Pezizomycetes</taxon>
        <taxon>Pezizales</taxon>
        <taxon>Tuberaceae</taxon>
        <taxon>Choiromyces</taxon>
    </lineage>
</organism>
<reference evidence="2 3" key="1">
    <citation type="journal article" date="2018" name="Nat. Ecol. Evol.">
        <title>Pezizomycetes genomes reveal the molecular basis of ectomycorrhizal truffle lifestyle.</title>
        <authorList>
            <person name="Murat C."/>
            <person name="Payen T."/>
            <person name="Noel B."/>
            <person name="Kuo A."/>
            <person name="Morin E."/>
            <person name="Chen J."/>
            <person name="Kohler A."/>
            <person name="Krizsan K."/>
            <person name="Balestrini R."/>
            <person name="Da Silva C."/>
            <person name="Montanini B."/>
            <person name="Hainaut M."/>
            <person name="Levati E."/>
            <person name="Barry K.W."/>
            <person name="Belfiori B."/>
            <person name="Cichocki N."/>
            <person name="Clum A."/>
            <person name="Dockter R.B."/>
            <person name="Fauchery L."/>
            <person name="Guy J."/>
            <person name="Iotti M."/>
            <person name="Le Tacon F."/>
            <person name="Lindquist E.A."/>
            <person name="Lipzen A."/>
            <person name="Malagnac F."/>
            <person name="Mello A."/>
            <person name="Molinier V."/>
            <person name="Miyauchi S."/>
            <person name="Poulain J."/>
            <person name="Riccioni C."/>
            <person name="Rubini A."/>
            <person name="Sitrit Y."/>
            <person name="Splivallo R."/>
            <person name="Traeger S."/>
            <person name="Wang M."/>
            <person name="Zifcakova L."/>
            <person name="Wipf D."/>
            <person name="Zambonelli A."/>
            <person name="Paolocci F."/>
            <person name="Nowrousian M."/>
            <person name="Ottonello S."/>
            <person name="Baldrian P."/>
            <person name="Spatafora J.W."/>
            <person name="Henrissat B."/>
            <person name="Nagy L.G."/>
            <person name="Aury J.M."/>
            <person name="Wincker P."/>
            <person name="Grigoriev I.V."/>
            <person name="Bonfante P."/>
            <person name="Martin F.M."/>
        </authorList>
    </citation>
    <scope>NUCLEOTIDE SEQUENCE [LARGE SCALE GENOMIC DNA]</scope>
    <source>
        <strain evidence="2 3">120613-1</strain>
    </source>
</reference>
<dbReference type="OrthoDB" id="9996331at2759"/>
<evidence type="ECO:0000259" key="1">
    <source>
        <dbReference type="Pfam" id="PF13358"/>
    </source>
</evidence>
<dbReference type="Gene3D" id="3.30.420.10">
    <property type="entry name" value="Ribonuclease H-like superfamily/Ribonuclease H"/>
    <property type="match status" value="1"/>
</dbReference>
<dbReference type="GO" id="GO:0003676">
    <property type="term" value="F:nucleic acid binding"/>
    <property type="evidence" value="ECO:0007669"/>
    <property type="project" value="InterPro"/>
</dbReference>
<dbReference type="Pfam" id="PF13358">
    <property type="entry name" value="DDE_3"/>
    <property type="match status" value="1"/>
</dbReference>
<gene>
    <name evidence="2" type="ORF">L873DRAFT_1770172</name>
</gene>
<dbReference type="AlphaFoldDB" id="A0A3N4JIZ2"/>
<dbReference type="Proteomes" id="UP000276215">
    <property type="component" value="Unassembled WGS sequence"/>
</dbReference>
<evidence type="ECO:0000313" key="3">
    <source>
        <dbReference type="Proteomes" id="UP000276215"/>
    </source>
</evidence>
<dbReference type="STRING" id="1336337.A0A3N4JIZ2"/>
<feature type="domain" description="Tc1-like transposase DDE" evidence="1">
    <location>
        <begin position="18"/>
        <end position="73"/>
    </location>
</feature>
<dbReference type="EMBL" id="ML120398">
    <property type="protein sequence ID" value="RPA98213.1"/>
    <property type="molecule type" value="Genomic_DNA"/>
</dbReference>
<dbReference type="InterPro" id="IPR038717">
    <property type="entry name" value="Tc1-like_DDE_dom"/>
</dbReference>
<evidence type="ECO:0000313" key="2">
    <source>
        <dbReference type="EMBL" id="RPA98213.1"/>
    </source>
</evidence>
<name>A0A3N4JIZ2_9PEZI</name>
<accession>A0A3N4JIZ2</accession>
<dbReference type="InterPro" id="IPR036397">
    <property type="entry name" value="RNaseH_sf"/>
</dbReference>
<proteinExistence type="predicted"/>